<reference evidence="1" key="3">
    <citation type="submission" date="2016-05" db="EMBL/GenBank/DDBJ databases">
        <title>WGS assembly of Xenopus tropicalis.</title>
        <authorList>
            <person name="Sessions A."/>
            <person name="Jenkins J."/>
            <person name="Mitros T."/>
            <person name="Lyons J.T."/>
            <person name="Dichmann D.S."/>
            <person name="Robert J."/>
            <person name="Harland R.M."/>
            <person name="Rokhsar D.S."/>
        </authorList>
    </citation>
    <scope>NUCLEOTIDE SEQUENCE</scope>
    <source>
        <strain evidence="1">Nigerian</strain>
    </source>
</reference>
<organism evidence="1">
    <name type="scientific">Xenopus tropicalis</name>
    <name type="common">Western clawed frog</name>
    <name type="synonym">Silurana tropicalis</name>
    <dbReference type="NCBI Taxonomy" id="8364"/>
    <lineage>
        <taxon>Eukaryota</taxon>
        <taxon>Metazoa</taxon>
        <taxon>Chordata</taxon>
        <taxon>Craniata</taxon>
        <taxon>Vertebrata</taxon>
        <taxon>Euteleostomi</taxon>
        <taxon>Amphibia</taxon>
        <taxon>Batrachia</taxon>
        <taxon>Anura</taxon>
        <taxon>Pipoidea</taxon>
        <taxon>Pipidae</taxon>
        <taxon>Xenopodinae</taxon>
        <taxon>Xenopus</taxon>
        <taxon>Silurana</taxon>
    </lineage>
</organism>
<reference evidence="1" key="1">
    <citation type="submission" date="2009-11" db="EMBL/GenBank/DDBJ databases">
        <authorList>
            <consortium name="US DOE Joint Genome Institute (JGI-PGF)"/>
            <person name="Ottilar R."/>
            <person name="Schmutz J."/>
            <person name="Salamov A."/>
            <person name="Cheng J.F."/>
            <person name="Lucas S."/>
            <person name="Pitluck S."/>
            <person name="Gundlach H."/>
            <person name="Guo Y."/>
            <person name="Haberer G."/>
            <person name="Nasrallah J."/>
            <person name="Mayer K.F.X."/>
            <person name="van de Peer Y."/>
            <person name="Weigel D."/>
            <person name="Grigoriev I.V."/>
        </authorList>
    </citation>
    <scope>NUCLEOTIDE SEQUENCE</scope>
    <source>
        <strain evidence="1">Nigerian</strain>
    </source>
</reference>
<name>A0A1B8Y170_XENTR</name>
<dbReference type="EMBL" id="KV460578">
    <property type="protein sequence ID" value="OCA16675.1"/>
    <property type="molecule type" value="Genomic_DNA"/>
</dbReference>
<proteinExistence type="predicted"/>
<gene>
    <name evidence="1" type="ORF">XENTR_v90028016mg</name>
</gene>
<accession>A0A1B8Y170</accession>
<sequence>MEQVGQLQTGHSAPEPPGYQWNKWGSYRQDILPQTYWVSVEQVGQLQAGHLPQTYWVSMEQWNKWGSYRQDILPQTYWVSMEQVGQLQTGHSAPDLLGINGTSGAVTDRTFCPRPTGYQWNKWGSYRQDILPQTYWVSVEQVGQLQTGHSAPDLPGISGTSGAVTDRTFCPRLTGYQWNKWGSYRQDILPQTYWVSVEQVGQLQAGHSAPDLPGISGTSGAVTDRTFCPRLTGYQWNKWGSYRQDILPQTYRVSVEQVGQLQTGHSAPDLPGISGTSGAVTDRTFCPRLTGYQWNKWGSYRQAILPQTYRWNKWGSYRQDILPQRYRVSVEQVGQLQTGHSAPDLPGISGTSGAVTDRPFCPRLTGYQWNKWGSYRQAILPQRYRVSVEQVGQLQTGHSAPDLPGISGTSGAVTDRPFCPRLTGYQWNKWGSYRQNILPQTYRVTTPQADTLYQWNKWKTFQTQSGEIGGGLWAGRTVGGAGPTHPLPVSI</sequence>
<reference evidence="1" key="2">
    <citation type="journal article" date="2010" name="Science">
        <title>The genome of the Western clawed frog Xenopus tropicalis.</title>
        <authorList>
            <person name="Hellsten U."/>
            <person name="Harland R.M."/>
            <person name="Gilchrist M.J."/>
            <person name="Hendrix D."/>
            <person name="Jurka J."/>
            <person name="Kapitonov V."/>
            <person name="Ovcharenko I."/>
            <person name="Putnam N.H."/>
            <person name="Shu S."/>
            <person name="Taher L."/>
            <person name="Blitz I.L."/>
            <person name="Blumberg B."/>
            <person name="Dichmann D.S."/>
            <person name="Dubchak I."/>
            <person name="Amaya E."/>
            <person name="Detter J.C."/>
            <person name="Fletcher R."/>
            <person name="Gerhard D.S."/>
            <person name="Goodstein D."/>
            <person name="Graves T."/>
            <person name="Grigoriev I.V."/>
            <person name="Grimwood J."/>
            <person name="Kawashima T."/>
            <person name="Lindquist E."/>
            <person name="Lucas S.M."/>
            <person name="Mead P.E."/>
            <person name="Mitros T."/>
            <person name="Ogino H."/>
            <person name="Ohta Y."/>
            <person name="Poliakov A.V."/>
            <person name="Pollet N."/>
            <person name="Robert J."/>
            <person name="Salamov A."/>
            <person name="Sater A.K."/>
            <person name="Schmutz J."/>
            <person name="Terry A."/>
            <person name="Vize P.D."/>
            <person name="Warren W.C."/>
            <person name="Wells D."/>
            <person name="Wills A."/>
            <person name="Wilson R.K."/>
            <person name="Zimmerman L.B."/>
            <person name="Zorn A.M."/>
            <person name="Grainger R."/>
            <person name="Grammer T."/>
            <person name="Khokha M.K."/>
            <person name="Richardson P.M."/>
            <person name="Rokhsar D.S."/>
        </authorList>
    </citation>
    <scope>NUCLEOTIDE SEQUENCE [LARGE SCALE GENOMIC DNA]</scope>
    <source>
        <strain evidence="1">Nigerian</strain>
    </source>
</reference>
<dbReference type="AlphaFoldDB" id="A0A1B8Y170"/>
<evidence type="ECO:0000313" key="1">
    <source>
        <dbReference type="EMBL" id="OCA16675.1"/>
    </source>
</evidence>
<protein>
    <submittedName>
        <fullName evidence="1">Uncharacterized protein</fullName>
    </submittedName>
</protein>